<keyword evidence="2" id="KW-1185">Reference proteome</keyword>
<name>A0A5E4MQR8_9HEMI</name>
<proteinExistence type="predicted"/>
<dbReference type="Proteomes" id="UP000325440">
    <property type="component" value="Unassembled WGS sequence"/>
</dbReference>
<accession>A0A5E4MQR8</accession>
<dbReference type="OrthoDB" id="6616558at2759"/>
<reference evidence="1 2" key="1">
    <citation type="submission" date="2019-08" db="EMBL/GenBank/DDBJ databases">
        <authorList>
            <person name="Alioto T."/>
            <person name="Alioto T."/>
            <person name="Gomez Garrido J."/>
        </authorList>
    </citation>
    <scope>NUCLEOTIDE SEQUENCE [LARGE SCALE GENOMIC DNA]</scope>
</reference>
<dbReference type="EMBL" id="CABPRJ010001004">
    <property type="protein sequence ID" value="VVC34638.1"/>
    <property type="molecule type" value="Genomic_DNA"/>
</dbReference>
<sequence>MVDERSSLTKVVGKTKKVFQKYGSTSPRADDVVVETKQKYEKFKLLKKLWKWRSSKKTNEELLEEGTSLEQKDVKIVTYALCFIMMLAGLTVKMD</sequence>
<dbReference type="AlphaFoldDB" id="A0A5E4MQR8"/>
<gene>
    <name evidence="1" type="ORF">CINCED_3A014315</name>
</gene>
<evidence type="ECO:0000313" key="2">
    <source>
        <dbReference type="Proteomes" id="UP000325440"/>
    </source>
</evidence>
<evidence type="ECO:0000313" key="1">
    <source>
        <dbReference type="EMBL" id="VVC34638.1"/>
    </source>
</evidence>
<organism evidence="1 2">
    <name type="scientific">Cinara cedri</name>
    <dbReference type="NCBI Taxonomy" id="506608"/>
    <lineage>
        <taxon>Eukaryota</taxon>
        <taxon>Metazoa</taxon>
        <taxon>Ecdysozoa</taxon>
        <taxon>Arthropoda</taxon>
        <taxon>Hexapoda</taxon>
        <taxon>Insecta</taxon>
        <taxon>Pterygota</taxon>
        <taxon>Neoptera</taxon>
        <taxon>Paraneoptera</taxon>
        <taxon>Hemiptera</taxon>
        <taxon>Sternorrhyncha</taxon>
        <taxon>Aphidomorpha</taxon>
        <taxon>Aphidoidea</taxon>
        <taxon>Aphididae</taxon>
        <taxon>Lachninae</taxon>
        <taxon>Cinara</taxon>
    </lineage>
</organism>
<protein>
    <submittedName>
        <fullName evidence="1">Uncharacterized protein</fullName>
    </submittedName>
</protein>